<dbReference type="Pfam" id="PF00172">
    <property type="entry name" value="Zn_clus"/>
    <property type="match status" value="1"/>
</dbReference>
<feature type="region of interest" description="Disordered" evidence="3">
    <location>
        <begin position="64"/>
        <end position="84"/>
    </location>
</feature>
<proteinExistence type="predicted"/>
<dbReference type="CDD" id="cd00067">
    <property type="entry name" value="GAL4"/>
    <property type="match status" value="1"/>
</dbReference>
<dbReference type="Proteomes" id="UP000000599">
    <property type="component" value="Chromosome F"/>
</dbReference>
<dbReference type="PROSITE" id="PS00463">
    <property type="entry name" value="ZN2_CY6_FUNGAL_1"/>
    <property type="match status" value="1"/>
</dbReference>
<dbReference type="InterPro" id="IPR001138">
    <property type="entry name" value="Zn2Cys6_DnaBD"/>
</dbReference>
<feature type="region of interest" description="Disordered" evidence="3">
    <location>
        <begin position="235"/>
        <end position="262"/>
    </location>
</feature>
<dbReference type="eggNOG" id="ENOG502QRH3">
    <property type="taxonomic scope" value="Eukaryota"/>
</dbReference>
<feature type="domain" description="Zn(2)-C6 fungal-type" evidence="4">
    <location>
        <begin position="7"/>
        <end position="37"/>
    </location>
</feature>
<dbReference type="SUPFAM" id="SSF57701">
    <property type="entry name" value="Zn2/Cys6 DNA-binding domain"/>
    <property type="match status" value="1"/>
</dbReference>
<evidence type="ECO:0000313" key="6">
    <source>
        <dbReference type="Proteomes" id="UP000000599"/>
    </source>
</evidence>
<dbReference type="GO" id="GO:0008270">
    <property type="term" value="F:zinc ion binding"/>
    <property type="evidence" value="ECO:0007669"/>
    <property type="project" value="InterPro"/>
</dbReference>
<sequence length="664" mass="75772">MVRSKNGCISCRRKKKKCDEAQPICTLCSKTNSVCEYPVSHGMFLQKNNKGIPDYQGTKRVKIRDKEPEDSFEDTSSEEHSLNDAYQPHKIVHLNSIAMEKSTLPSYPLGSLSPELLKDGHGLDMNDLVETAPKDVDDPMLIQTNKKSPEYQELYDTFRDFMFLNAASQGPQSPVQMPLGLKDVDIVNHFKSFLDYNTEVSLNEMQEILPQVVSGNSLLSFASVSPKIAGSSTEITSLKDTSSTREFSSTKPQTTNEQIRDEQPDPVVDEIKLNHRDFELFTNFVEEIAGWLDMFDHKKHFTTIFVTLSKKSLPLYYSILAISSRHLDETKKLQKKNDHLTYHLYQRSLYYLVPMVQGNSNIEVVASCIILCVFEMMNPSPSNWRKHLKGGATLLMAANIHGFSDSMEKSLFWCFSRMDICNALINDEPTLIPLRKWGDLSFIEDGDDDDDDDLIIAARYKEKFLSFSSQNSDMYSNYIVFLAARTVNLISDGNDFSSKTINSVNFETSFDALYQELLEWYINRPVTMKPIICHSDDEEFPRLLFSNGPGISGNQMYHMVMILMNSNKPRASKKCKSGGIDNVYKNHLSNVWHAKRIVGISLVNKNDHGCLSNALQPVYFAGKVLTSKREHQIILDLLRNIEEITGLNCEWRIKDLETIWKDYF</sequence>
<dbReference type="RefSeq" id="XP_460402.2">
    <property type="nucleotide sequence ID" value="XM_460402.1"/>
</dbReference>
<protein>
    <submittedName>
        <fullName evidence="5">DEHA2F00946p</fullName>
    </submittedName>
</protein>
<keyword evidence="2" id="KW-0539">Nucleus</keyword>
<gene>
    <name evidence="5" type="ordered locus">DEHA2F00946g</name>
</gene>
<evidence type="ECO:0000256" key="3">
    <source>
        <dbReference type="SAM" id="MobiDB-lite"/>
    </source>
</evidence>
<dbReference type="CDD" id="cd12148">
    <property type="entry name" value="fungal_TF_MHR"/>
    <property type="match status" value="1"/>
</dbReference>
<dbReference type="InParanoid" id="Q6BN18"/>
<dbReference type="OMA" id="MHANWAV"/>
<dbReference type="PANTHER" id="PTHR37534">
    <property type="entry name" value="TRANSCRIPTIONAL ACTIVATOR PROTEIN UGA3"/>
    <property type="match status" value="1"/>
</dbReference>
<evidence type="ECO:0000259" key="4">
    <source>
        <dbReference type="PROSITE" id="PS50048"/>
    </source>
</evidence>
<dbReference type="InterPro" id="IPR036864">
    <property type="entry name" value="Zn2-C6_fun-type_DNA-bd_sf"/>
</dbReference>
<reference evidence="5 6" key="1">
    <citation type="journal article" date="2004" name="Nature">
        <title>Genome evolution in yeasts.</title>
        <authorList>
            <consortium name="Genolevures"/>
            <person name="Dujon B."/>
            <person name="Sherman D."/>
            <person name="Fischer G."/>
            <person name="Durrens P."/>
            <person name="Casaregola S."/>
            <person name="Lafontaine I."/>
            <person name="de Montigny J."/>
            <person name="Marck C."/>
            <person name="Neuveglise C."/>
            <person name="Talla E."/>
            <person name="Goffard N."/>
            <person name="Frangeul L."/>
            <person name="Aigle M."/>
            <person name="Anthouard V."/>
            <person name="Babour A."/>
            <person name="Barbe V."/>
            <person name="Barnay S."/>
            <person name="Blanchin S."/>
            <person name="Beckerich J.M."/>
            <person name="Beyne E."/>
            <person name="Bleykasten C."/>
            <person name="Boisrame A."/>
            <person name="Boyer J."/>
            <person name="Cattolico L."/>
            <person name="Confanioleri F."/>
            <person name="de Daruvar A."/>
            <person name="Despons L."/>
            <person name="Fabre E."/>
            <person name="Fairhead C."/>
            <person name="Ferry-Dumazet H."/>
            <person name="Groppi A."/>
            <person name="Hantraye F."/>
            <person name="Hennequin C."/>
            <person name="Jauniaux N."/>
            <person name="Joyet P."/>
            <person name="Kachouri R."/>
            <person name="Kerrest A."/>
            <person name="Koszul R."/>
            <person name="Lemaire M."/>
            <person name="Lesur I."/>
            <person name="Ma L."/>
            <person name="Muller H."/>
            <person name="Nicaud J.M."/>
            <person name="Nikolski M."/>
            <person name="Oztas S."/>
            <person name="Ozier-Kalogeropoulos O."/>
            <person name="Pellenz S."/>
            <person name="Potier S."/>
            <person name="Richard G.F."/>
            <person name="Straub M.L."/>
            <person name="Suleau A."/>
            <person name="Swennene D."/>
            <person name="Tekaia F."/>
            <person name="Wesolowski-Louvel M."/>
            <person name="Westhof E."/>
            <person name="Wirth B."/>
            <person name="Zeniou-Meyer M."/>
            <person name="Zivanovic I."/>
            <person name="Bolotin-Fukuhara M."/>
            <person name="Thierry A."/>
            <person name="Bouchier C."/>
            <person name="Caudron B."/>
            <person name="Scarpelli C."/>
            <person name="Gaillardin C."/>
            <person name="Weissenbach J."/>
            <person name="Wincker P."/>
            <person name="Souciet J.L."/>
        </authorList>
    </citation>
    <scope>NUCLEOTIDE SEQUENCE [LARGE SCALE GENOMIC DNA]</scope>
    <source>
        <strain evidence="6">ATCC 36239 / CBS 767 / BCRC 21394 / JCM 1990 / NBRC 0083 / IGC 2968</strain>
    </source>
</reference>
<dbReference type="InterPro" id="IPR021858">
    <property type="entry name" value="Fun_TF"/>
</dbReference>
<comment type="subcellular location">
    <subcellularLocation>
        <location evidence="1">Nucleus</location>
    </subcellularLocation>
</comment>
<evidence type="ECO:0000256" key="1">
    <source>
        <dbReference type="ARBA" id="ARBA00004123"/>
    </source>
</evidence>
<dbReference type="OrthoDB" id="415590at2759"/>
<dbReference type="AlphaFoldDB" id="Q6BN18"/>
<dbReference type="EMBL" id="CR382138">
    <property type="protein sequence ID" value="CAG88706.2"/>
    <property type="molecule type" value="Genomic_DNA"/>
</dbReference>
<evidence type="ECO:0000313" key="5">
    <source>
        <dbReference type="EMBL" id="CAG88706.2"/>
    </source>
</evidence>
<accession>Q6BN18</accession>
<dbReference type="GO" id="GO:0000976">
    <property type="term" value="F:transcription cis-regulatory region binding"/>
    <property type="evidence" value="ECO:0007669"/>
    <property type="project" value="TreeGrafter"/>
</dbReference>
<feature type="compositionally biased region" description="Polar residues" evidence="3">
    <location>
        <begin position="235"/>
        <end position="257"/>
    </location>
</feature>
<dbReference type="PANTHER" id="PTHR37534:SF24">
    <property type="entry name" value="MISCELLANEOUS ZN(II)2CYS6 TRANSCRIPTION FACTOR (EUROFUNG)-RELATED"/>
    <property type="match status" value="1"/>
</dbReference>
<dbReference type="GeneID" id="2903802"/>
<name>Q6BN18_DEBHA</name>
<evidence type="ECO:0000256" key="2">
    <source>
        <dbReference type="ARBA" id="ARBA00023242"/>
    </source>
</evidence>
<dbReference type="Gene3D" id="4.10.240.10">
    <property type="entry name" value="Zn(2)-C6 fungal-type DNA-binding domain"/>
    <property type="match status" value="1"/>
</dbReference>
<keyword evidence="6" id="KW-1185">Reference proteome</keyword>
<dbReference type="STRING" id="284592.Q6BN18"/>
<dbReference type="GO" id="GO:0005634">
    <property type="term" value="C:nucleus"/>
    <property type="evidence" value="ECO:0007669"/>
    <property type="project" value="UniProtKB-SubCell"/>
</dbReference>
<dbReference type="GO" id="GO:0045944">
    <property type="term" value="P:positive regulation of transcription by RNA polymerase II"/>
    <property type="evidence" value="ECO:0007669"/>
    <property type="project" value="TreeGrafter"/>
</dbReference>
<dbReference type="KEGG" id="dha:DEHA2F00946g"/>
<dbReference type="SMART" id="SM00066">
    <property type="entry name" value="GAL4"/>
    <property type="match status" value="1"/>
</dbReference>
<dbReference type="PROSITE" id="PS50048">
    <property type="entry name" value="ZN2_CY6_FUNGAL_2"/>
    <property type="match status" value="1"/>
</dbReference>
<dbReference type="HOGENOM" id="CLU_008719_5_1_1"/>
<dbReference type="GO" id="GO:0000981">
    <property type="term" value="F:DNA-binding transcription factor activity, RNA polymerase II-specific"/>
    <property type="evidence" value="ECO:0007669"/>
    <property type="project" value="InterPro"/>
</dbReference>
<dbReference type="Pfam" id="PF11951">
    <property type="entry name" value="Fungal_trans_2"/>
    <property type="match status" value="1"/>
</dbReference>
<organism evidence="5 6">
    <name type="scientific">Debaryomyces hansenii (strain ATCC 36239 / CBS 767 / BCRC 21394 / JCM 1990 / NBRC 0083 / IGC 2968)</name>
    <name type="common">Yeast</name>
    <name type="synonym">Torulaspora hansenii</name>
    <dbReference type="NCBI Taxonomy" id="284592"/>
    <lineage>
        <taxon>Eukaryota</taxon>
        <taxon>Fungi</taxon>
        <taxon>Dikarya</taxon>
        <taxon>Ascomycota</taxon>
        <taxon>Saccharomycotina</taxon>
        <taxon>Pichiomycetes</taxon>
        <taxon>Debaryomycetaceae</taxon>
        <taxon>Debaryomyces</taxon>
    </lineage>
</organism>